<dbReference type="AlphaFoldDB" id="A0A0F6SRT4"/>
<dbReference type="HOGENOM" id="CLU_001265_47_0_11"/>
<dbReference type="RefSeq" id="WP_003862889.1">
    <property type="nucleotide sequence ID" value="NZ_CP011309.1"/>
</dbReference>
<evidence type="ECO:0000256" key="1">
    <source>
        <dbReference type="ARBA" id="ARBA00004651"/>
    </source>
</evidence>
<dbReference type="PROSITE" id="PS50850">
    <property type="entry name" value="MFS"/>
    <property type="match status" value="1"/>
</dbReference>
<dbReference type="InterPro" id="IPR036259">
    <property type="entry name" value="MFS_trans_sf"/>
</dbReference>
<evidence type="ECO:0000313" key="12">
    <source>
        <dbReference type="Proteomes" id="UP000034037"/>
    </source>
</evidence>
<accession>A0A0F6SRT4</accession>
<sequence length="398" mass="41607">MQKKQQLSTALIMGLALLSASSALATDMYLPAMPGIAEDLGTTAPMVQLTLSSFMAGMAIGQLIIGPLSDQLGRKGLLVAGAVAALVASVVCALAPSISVLVIARLVQGLGGGACVVIARAIVPDLERGQKAAHAFALLMIIQGIAPVVAPLIGGVLVGPFGWRGIFWALALVNFAQLLVALLQIKESKPVEERTAAGLGGMLSNYVFVLKNPQFLAYVFTLGLSFGAMFSYISASPFVLQNQMGIPVLLYSIIFGVNAFGLIVGGMVNRRLLQRIHPHRIMQTVLASFTVLCALLLIEVLFINWIPLFLLLLFLIVSHIPMVMANATALGTEVVRSRAGSGSAILGFVQFTMGALVSSLVGLGSDKALTMGIAMTACALLACGCAYLAGRKGIPEMK</sequence>
<dbReference type="SMR" id="A0A0F6SRT4"/>
<feature type="transmembrane region" description="Helical" evidence="8">
    <location>
        <begin position="47"/>
        <end position="65"/>
    </location>
</feature>
<keyword evidence="5 8" id="KW-0812">Transmembrane</keyword>
<organism evidence="11 12">
    <name type="scientific">[Brevibacterium] flavum</name>
    <dbReference type="NCBI Taxonomy" id="92706"/>
    <lineage>
        <taxon>Bacteria</taxon>
        <taxon>Bacillati</taxon>
        <taxon>Actinomycetota</taxon>
        <taxon>Actinomycetes</taxon>
        <taxon>Mycobacteriales</taxon>
        <taxon>Corynebacteriaceae</taxon>
        <taxon>Corynebacterium</taxon>
    </lineage>
</organism>
<dbReference type="Pfam" id="PF07690">
    <property type="entry name" value="MFS_1"/>
    <property type="match status" value="1"/>
</dbReference>
<proteinExistence type="inferred from homology"/>
<dbReference type="FunFam" id="1.20.1720.10:FF:000005">
    <property type="entry name" value="Bcr/CflA family efflux transporter"/>
    <property type="match status" value="1"/>
</dbReference>
<dbReference type="PANTHER" id="PTHR23502:SF132">
    <property type="entry name" value="POLYAMINE TRANSPORTER 2-RELATED"/>
    <property type="match status" value="1"/>
</dbReference>
<name>A0A0F6SRT4_9CORY</name>
<evidence type="ECO:0000256" key="3">
    <source>
        <dbReference type="ARBA" id="ARBA00022448"/>
    </source>
</evidence>
<evidence type="ECO:0000256" key="6">
    <source>
        <dbReference type="ARBA" id="ARBA00022989"/>
    </source>
</evidence>
<dbReference type="SUPFAM" id="SSF103473">
    <property type="entry name" value="MFS general substrate transporter"/>
    <property type="match status" value="1"/>
</dbReference>
<dbReference type="GeneID" id="1020688"/>
<keyword evidence="3" id="KW-0813">Transport</keyword>
<comment type="subcellular location">
    <subcellularLocation>
        <location evidence="1">Cell membrane</location>
        <topology evidence="1">Multi-pass membrane protein</topology>
    </subcellularLocation>
</comment>
<evidence type="ECO:0000256" key="8">
    <source>
        <dbReference type="SAM" id="Phobius"/>
    </source>
</evidence>
<feature type="transmembrane region" description="Helical" evidence="8">
    <location>
        <begin position="215"/>
        <end position="234"/>
    </location>
</feature>
<feature type="signal peptide" evidence="9">
    <location>
        <begin position="1"/>
        <end position="25"/>
    </location>
</feature>
<feature type="transmembrane region" description="Helical" evidence="8">
    <location>
        <begin position="309"/>
        <end position="332"/>
    </location>
</feature>
<dbReference type="InterPro" id="IPR005829">
    <property type="entry name" value="Sugar_transporter_CS"/>
</dbReference>
<keyword evidence="12" id="KW-1185">Reference proteome</keyword>
<evidence type="ECO:0000256" key="5">
    <source>
        <dbReference type="ARBA" id="ARBA00022692"/>
    </source>
</evidence>
<keyword evidence="4" id="KW-1003">Cell membrane</keyword>
<protein>
    <submittedName>
        <fullName evidence="11">MFS transporter</fullName>
    </submittedName>
</protein>
<dbReference type="Gene3D" id="1.20.1720.10">
    <property type="entry name" value="Multidrug resistance protein D"/>
    <property type="match status" value="1"/>
</dbReference>
<evidence type="ECO:0000256" key="9">
    <source>
        <dbReference type="SAM" id="SignalP"/>
    </source>
</evidence>
<feature type="transmembrane region" description="Helical" evidence="8">
    <location>
        <begin position="344"/>
        <end position="363"/>
    </location>
</feature>
<feature type="domain" description="Major facilitator superfamily (MFS) profile" evidence="10">
    <location>
        <begin position="7"/>
        <end position="394"/>
    </location>
</feature>
<dbReference type="PANTHER" id="PTHR23502">
    <property type="entry name" value="MAJOR FACILITATOR SUPERFAMILY"/>
    <property type="match status" value="1"/>
</dbReference>
<dbReference type="InterPro" id="IPR020846">
    <property type="entry name" value="MFS_dom"/>
</dbReference>
<dbReference type="Proteomes" id="UP000034037">
    <property type="component" value="Chromosome"/>
</dbReference>
<feature type="transmembrane region" description="Helical" evidence="8">
    <location>
        <begin position="246"/>
        <end position="269"/>
    </location>
</feature>
<keyword evidence="7 8" id="KW-0472">Membrane</keyword>
<reference evidence="11 12" key="1">
    <citation type="submission" date="2015-04" db="EMBL/GenBank/DDBJ databases">
        <title>Complete Genome Sequence of Brevibacterium flavum ATCC 15168.</title>
        <authorList>
            <person name="Ahn J."/>
            <person name="Park G."/>
            <person name="Jeon W."/>
            <person name="Jang Y."/>
            <person name="Jang M."/>
            <person name="Lee H."/>
            <person name="Lee H."/>
        </authorList>
    </citation>
    <scope>NUCLEOTIDE SEQUENCE [LARGE SCALE GENOMIC DNA]</scope>
    <source>
        <strain evidence="11 12">ATCC 15168</strain>
    </source>
</reference>
<dbReference type="PROSITE" id="PS00216">
    <property type="entry name" value="SUGAR_TRANSPORT_1"/>
    <property type="match status" value="1"/>
</dbReference>
<dbReference type="GO" id="GO:0042910">
    <property type="term" value="F:xenobiotic transmembrane transporter activity"/>
    <property type="evidence" value="ECO:0007669"/>
    <property type="project" value="InterPro"/>
</dbReference>
<feature type="transmembrane region" description="Helical" evidence="8">
    <location>
        <begin position="135"/>
        <end position="159"/>
    </location>
</feature>
<feature type="transmembrane region" description="Helical" evidence="8">
    <location>
        <begin position="281"/>
        <end position="303"/>
    </location>
</feature>
<keyword evidence="9" id="KW-0732">Signal</keyword>
<dbReference type="EMBL" id="CP011309">
    <property type="protein sequence ID" value="AKF28514.1"/>
    <property type="molecule type" value="Genomic_DNA"/>
</dbReference>
<evidence type="ECO:0000256" key="7">
    <source>
        <dbReference type="ARBA" id="ARBA00023136"/>
    </source>
</evidence>
<feature type="transmembrane region" description="Helical" evidence="8">
    <location>
        <begin position="165"/>
        <end position="185"/>
    </location>
</feature>
<evidence type="ECO:0000256" key="4">
    <source>
        <dbReference type="ARBA" id="ARBA00022475"/>
    </source>
</evidence>
<dbReference type="NCBIfam" id="TIGR00710">
    <property type="entry name" value="efflux_Bcr_CflA"/>
    <property type="match status" value="1"/>
</dbReference>
<dbReference type="PATRIC" id="fig|92706.3.peg.2888"/>
<feature type="transmembrane region" description="Helical" evidence="8">
    <location>
        <begin position="102"/>
        <end position="123"/>
    </location>
</feature>
<dbReference type="InterPro" id="IPR004812">
    <property type="entry name" value="Efflux_drug-R_Bcr/CmlA"/>
</dbReference>
<feature type="transmembrane region" description="Helical" evidence="8">
    <location>
        <begin position="369"/>
        <end position="389"/>
    </location>
</feature>
<comment type="similarity">
    <text evidence="2">Belongs to the major facilitator superfamily. Bcr/CmlA family.</text>
</comment>
<feature type="chain" id="PRO_5002509629" evidence="9">
    <location>
        <begin position="26"/>
        <end position="398"/>
    </location>
</feature>
<keyword evidence="6 8" id="KW-1133">Transmembrane helix</keyword>
<gene>
    <name evidence="11" type="ORF">YH66_13775</name>
</gene>
<feature type="transmembrane region" description="Helical" evidence="8">
    <location>
        <begin position="77"/>
        <end position="96"/>
    </location>
</feature>
<dbReference type="GO" id="GO:1990961">
    <property type="term" value="P:xenobiotic detoxification by transmembrane export across the plasma membrane"/>
    <property type="evidence" value="ECO:0007669"/>
    <property type="project" value="InterPro"/>
</dbReference>
<dbReference type="InterPro" id="IPR011701">
    <property type="entry name" value="MFS"/>
</dbReference>
<evidence type="ECO:0000256" key="2">
    <source>
        <dbReference type="ARBA" id="ARBA00006236"/>
    </source>
</evidence>
<evidence type="ECO:0000313" key="11">
    <source>
        <dbReference type="EMBL" id="AKF28514.1"/>
    </source>
</evidence>
<evidence type="ECO:0000259" key="10">
    <source>
        <dbReference type="PROSITE" id="PS50850"/>
    </source>
</evidence>
<dbReference type="CDD" id="cd17320">
    <property type="entry name" value="MFS_MdfA_MDR_like"/>
    <property type="match status" value="1"/>
</dbReference>
<dbReference type="GO" id="GO:0005886">
    <property type="term" value="C:plasma membrane"/>
    <property type="evidence" value="ECO:0007669"/>
    <property type="project" value="UniProtKB-SubCell"/>
</dbReference>